<dbReference type="AlphaFoldDB" id="F9GA01"/>
<organism evidence="1">
    <name type="scientific">Fusarium oxysporum (strain Fo5176)</name>
    <name type="common">Fusarium vascular wilt</name>
    <dbReference type="NCBI Taxonomy" id="660025"/>
    <lineage>
        <taxon>Eukaryota</taxon>
        <taxon>Fungi</taxon>
        <taxon>Dikarya</taxon>
        <taxon>Ascomycota</taxon>
        <taxon>Pezizomycotina</taxon>
        <taxon>Sordariomycetes</taxon>
        <taxon>Hypocreomycetidae</taxon>
        <taxon>Hypocreales</taxon>
        <taxon>Nectriaceae</taxon>
        <taxon>Fusarium</taxon>
        <taxon>Fusarium oxysporum species complex</taxon>
    </lineage>
</organism>
<sequence length="80" mass="9040">MLGDMFAVNIARIIDRDFCIFQQHGGLKPRGRKAVKRVEGPEDPFSSLVSQTIKSDISLLLMQAKYSQRKALEEPFTNSL</sequence>
<feature type="non-terminal residue" evidence="1">
    <location>
        <position position="80"/>
    </location>
</feature>
<accession>F9GA01</accession>
<gene>
    <name evidence="1" type="ORF">FOXB_15483</name>
</gene>
<evidence type="ECO:0000313" key="1">
    <source>
        <dbReference type="EMBL" id="EGU74006.1"/>
    </source>
</evidence>
<reference evidence="1" key="1">
    <citation type="journal article" date="2012" name="Mol. Plant Microbe Interact.">
        <title>A highly conserved effector in Fusarium oxysporum is required for full virulence on Arabidopsis.</title>
        <authorList>
            <person name="Thatcher L.F."/>
            <person name="Gardiner D.M."/>
            <person name="Kazan K."/>
            <person name="Manners J."/>
        </authorList>
    </citation>
    <scope>NUCLEOTIDE SEQUENCE [LARGE SCALE GENOMIC DNA]</scope>
    <source>
        <strain evidence="1">Fo5176</strain>
    </source>
</reference>
<comment type="caution">
    <text evidence="1">The sequence shown here is derived from an EMBL/GenBank/DDBJ whole genome shotgun (WGS) entry which is preliminary data.</text>
</comment>
<name>F9GA01_FUSOF</name>
<proteinExistence type="predicted"/>
<protein>
    <submittedName>
        <fullName evidence="1">Uncharacterized protein</fullName>
    </submittedName>
</protein>
<dbReference type="EMBL" id="AFQF01003907">
    <property type="protein sequence ID" value="EGU74006.1"/>
    <property type="molecule type" value="Genomic_DNA"/>
</dbReference>
<dbReference type="OrthoDB" id="5063936at2759"/>